<protein>
    <recommendedName>
        <fullName evidence="4">Small secreted protein</fullName>
    </recommendedName>
</protein>
<dbReference type="EMBL" id="NIDN02000011">
    <property type="protein sequence ID" value="RLM00831.1"/>
    <property type="molecule type" value="Genomic_DNA"/>
</dbReference>
<gene>
    <name evidence="2" type="ORF">CFD26_108706</name>
</gene>
<comment type="caution">
    <text evidence="2">The sequence shown here is derived from an EMBL/GenBank/DDBJ whole genome shotgun (WGS) entry which is preliminary data.</text>
</comment>
<evidence type="ECO:0008006" key="4">
    <source>
        <dbReference type="Google" id="ProtNLM"/>
    </source>
</evidence>
<organism evidence="2 3">
    <name type="scientific">Aspergillus turcosus</name>
    <dbReference type="NCBI Taxonomy" id="1245748"/>
    <lineage>
        <taxon>Eukaryota</taxon>
        <taxon>Fungi</taxon>
        <taxon>Dikarya</taxon>
        <taxon>Ascomycota</taxon>
        <taxon>Pezizomycotina</taxon>
        <taxon>Eurotiomycetes</taxon>
        <taxon>Eurotiomycetidae</taxon>
        <taxon>Eurotiales</taxon>
        <taxon>Aspergillaceae</taxon>
        <taxon>Aspergillus</taxon>
        <taxon>Aspergillus subgen. Fumigati</taxon>
    </lineage>
</organism>
<dbReference type="Proteomes" id="UP000215289">
    <property type="component" value="Unassembled WGS sequence"/>
</dbReference>
<sequence>MVFLLQVVACTLLGAIATTAVTSMPTTLNITVIGAQNNQSTLECWALEPGFASSTQPGVAGSAQLSLGPVGENATYNIIPAQFDGGRHNAPARQWVVFLSGLAYITLPHSDDEAWILGGKQGMILALDTADVSAGGHYTEYPSDEVTVALVVPLGEEEEEPAHRVLHHGACKATEVDF</sequence>
<dbReference type="AlphaFoldDB" id="A0A421DFD5"/>
<name>A0A421DFD5_9EURO</name>
<keyword evidence="3" id="KW-1185">Reference proteome</keyword>
<dbReference type="OrthoDB" id="3223416at2759"/>
<evidence type="ECO:0000313" key="2">
    <source>
        <dbReference type="EMBL" id="RLM00831.1"/>
    </source>
</evidence>
<keyword evidence="1" id="KW-0732">Signal</keyword>
<evidence type="ECO:0000313" key="3">
    <source>
        <dbReference type="Proteomes" id="UP000215289"/>
    </source>
</evidence>
<evidence type="ECO:0000256" key="1">
    <source>
        <dbReference type="SAM" id="SignalP"/>
    </source>
</evidence>
<feature type="signal peptide" evidence="1">
    <location>
        <begin position="1"/>
        <end position="20"/>
    </location>
</feature>
<accession>A0A421DFD5</accession>
<feature type="chain" id="PRO_5019063460" description="Small secreted protein" evidence="1">
    <location>
        <begin position="21"/>
        <end position="178"/>
    </location>
</feature>
<proteinExistence type="predicted"/>
<reference evidence="2 3" key="1">
    <citation type="submission" date="2018-08" db="EMBL/GenBank/DDBJ databases">
        <title>Draft genome sequences of two Aspergillus turcosus clinical strains isolated from bronchoalveolar lavage fluid: one azole-susceptible and the other azole-resistant.</title>
        <authorList>
            <person name="Parent-Michaud M."/>
            <person name="Dufresne P.J."/>
            <person name="Fournier E."/>
            <person name="Martineau C."/>
            <person name="Moreira S."/>
            <person name="Perkins V."/>
            <person name="De Repentigny L."/>
            <person name="Dufresne S.F."/>
        </authorList>
    </citation>
    <scope>NUCLEOTIDE SEQUENCE [LARGE SCALE GENOMIC DNA]</scope>
    <source>
        <strain evidence="2">HMR AF 1038</strain>
    </source>
</reference>